<dbReference type="PANTHER" id="PTHR13622">
    <property type="entry name" value="THIAMIN PYROPHOSPHOKINASE"/>
    <property type="match status" value="1"/>
</dbReference>
<dbReference type="GO" id="GO:0004788">
    <property type="term" value="F:thiamine diphosphokinase activity"/>
    <property type="evidence" value="ECO:0007669"/>
    <property type="project" value="UniProtKB-UniRule"/>
</dbReference>
<dbReference type="SMART" id="SM00983">
    <property type="entry name" value="TPK_B1_binding"/>
    <property type="match status" value="1"/>
</dbReference>
<evidence type="ECO:0000313" key="10">
    <source>
        <dbReference type="Proteomes" id="UP000076722"/>
    </source>
</evidence>
<keyword evidence="10" id="KW-1185">Reference proteome</keyword>
<evidence type="ECO:0000259" key="8">
    <source>
        <dbReference type="SMART" id="SM00983"/>
    </source>
</evidence>
<evidence type="ECO:0000256" key="3">
    <source>
        <dbReference type="ARBA" id="ARBA00022679"/>
    </source>
</evidence>
<dbReference type="CDD" id="cd07995">
    <property type="entry name" value="TPK"/>
    <property type="match status" value="1"/>
</dbReference>
<accession>A0A164UPT8</accession>
<evidence type="ECO:0000256" key="5">
    <source>
        <dbReference type="ARBA" id="ARBA00022777"/>
    </source>
</evidence>
<dbReference type="STRING" id="1314777.A0A164UPT8"/>
<dbReference type="GO" id="GO:0006772">
    <property type="term" value="P:thiamine metabolic process"/>
    <property type="evidence" value="ECO:0007669"/>
    <property type="project" value="InterPro"/>
</dbReference>
<dbReference type="InterPro" id="IPR036371">
    <property type="entry name" value="TPK_B1-bd_sf"/>
</dbReference>
<dbReference type="Gene3D" id="3.40.50.10240">
    <property type="entry name" value="Thiamin pyrophosphokinase, catalytic domain"/>
    <property type="match status" value="1"/>
</dbReference>
<dbReference type="InterPro" id="IPR007371">
    <property type="entry name" value="TPK_catalytic"/>
</dbReference>
<gene>
    <name evidence="9" type="ORF">SISNIDRAFT_495553</name>
</gene>
<evidence type="ECO:0000256" key="1">
    <source>
        <dbReference type="ARBA" id="ARBA00005078"/>
    </source>
</evidence>
<proteinExistence type="inferred from homology"/>
<dbReference type="SUPFAM" id="SSF63862">
    <property type="entry name" value="Thiamin pyrophosphokinase, substrate-binding domain"/>
    <property type="match status" value="1"/>
</dbReference>
<dbReference type="Pfam" id="PF04265">
    <property type="entry name" value="TPK_B1_binding"/>
    <property type="match status" value="1"/>
</dbReference>
<dbReference type="EC" id="2.7.6.2" evidence="7"/>
<dbReference type="SUPFAM" id="SSF63999">
    <property type="entry name" value="Thiamin pyrophosphokinase, catalytic domain"/>
    <property type="match status" value="1"/>
</dbReference>
<dbReference type="InterPro" id="IPR016966">
    <property type="entry name" value="Thiamin_pyrophosphokinase_euk"/>
</dbReference>
<dbReference type="EMBL" id="KV419407">
    <property type="protein sequence ID" value="KZS93435.1"/>
    <property type="molecule type" value="Genomic_DNA"/>
</dbReference>
<comment type="pathway">
    <text evidence="1 7">Cofactor biosynthesis; thiamine diphosphate biosynthesis; thiamine diphosphate from thiamine: step 1/1.</text>
</comment>
<comment type="catalytic activity">
    <reaction evidence="7">
        <text>thiamine + ATP = thiamine diphosphate + AMP + H(+)</text>
        <dbReference type="Rhea" id="RHEA:11576"/>
        <dbReference type="ChEBI" id="CHEBI:15378"/>
        <dbReference type="ChEBI" id="CHEBI:18385"/>
        <dbReference type="ChEBI" id="CHEBI:30616"/>
        <dbReference type="ChEBI" id="CHEBI:58937"/>
        <dbReference type="ChEBI" id="CHEBI:456215"/>
    </reaction>
</comment>
<evidence type="ECO:0000256" key="6">
    <source>
        <dbReference type="ARBA" id="ARBA00022840"/>
    </source>
</evidence>
<name>A0A164UPT8_9AGAM</name>
<dbReference type="GO" id="GO:0016301">
    <property type="term" value="F:kinase activity"/>
    <property type="evidence" value="ECO:0007669"/>
    <property type="project" value="UniProtKB-UniRule"/>
</dbReference>
<dbReference type="AlphaFoldDB" id="A0A164UPT8"/>
<feature type="domain" description="Thiamin pyrophosphokinase thiamin-binding" evidence="8">
    <location>
        <begin position="179"/>
        <end position="245"/>
    </location>
</feature>
<dbReference type="InterPro" id="IPR036759">
    <property type="entry name" value="TPK_catalytic_sf"/>
</dbReference>
<dbReference type="PIRSF" id="PIRSF031057">
    <property type="entry name" value="Thiamin_pyrophosphokinase"/>
    <property type="match status" value="1"/>
</dbReference>
<keyword evidence="4 7" id="KW-0547">Nucleotide-binding</keyword>
<protein>
    <recommendedName>
        <fullName evidence="7">Thiamine pyrophosphokinase</fullName>
        <ecNumber evidence="7">2.7.6.2</ecNumber>
    </recommendedName>
</protein>
<evidence type="ECO:0000256" key="7">
    <source>
        <dbReference type="PIRNR" id="PIRNR031057"/>
    </source>
</evidence>
<dbReference type="NCBIfam" id="TIGR01378">
    <property type="entry name" value="thi_PPkinase"/>
    <property type="match status" value="1"/>
</dbReference>
<dbReference type="FunFam" id="2.60.120.320:FF:000001">
    <property type="entry name" value="Thiamine pyrophosphokinase"/>
    <property type="match status" value="1"/>
</dbReference>
<keyword evidence="5 7" id="KW-0418">Kinase</keyword>
<dbReference type="GO" id="GO:0005524">
    <property type="term" value="F:ATP binding"/>
    <property type="evidence" value="ECO:0007669"/>
    <property type="project" value="UniProtKB-UniRule"/>
</dbReference>
<evidence type="ECO:0000256" key="2">
    <source>
        <dbReference type="ARBA" id="ARBA00006785"/>
    </source>
</evidence>
<dbReference type="GO" id="GO:0030975">
    <property type="term" value="F:thiamine binding"/>
    <property type="evidence" value="ECO:0007669"/>
    <property type="project" value="UniProtKB-UniRule"/>
</dbReference>
<keyword evidence="3 7" id="KW-0808">Transferase</keyword>
<dbReference type="UniPathway" id="UPA00060">
    <property type="reaction ID" value="UER00597"/>
</dbReference>
<organism evidence="9 10">
    <name type="scientific">Sistotremastrum niveocremeum HHB9708</name>
    <dbReference type="NCBI Taxonomy" id="1314777"/>
    <lineage>
        <taxon>Eukaryota</taxon>
        <taxon>Fungi</taxon>
        <taxon>Dikarya</taxon>
        <taxon>Basidiomycota</taxon>
        <taxon>Agaricomycotina</taxon>
        <taxon>Agaricomycetes</taxon>
        <taxon>Sistotremastrales</taxon>
        <taxon>Sistotremastraceae</taxon>
        <taxon>Sertulicium</taxon>
        <taxon>Sertulicium niveocremeum</taxon>
    </lineage>
</organism>
<dbReference type="Pfam" id="PF04263">
    <property type="entry name" value="TPK_catalytic"/>
    <property type="match status" value="1"/>
</dbReference>
<dbReference type="InterPro" id="IPR007373">
    <property type="entry name" value="Thiamin_PyroPKinase_B1-bd"/>
</dbReference>
<evidence type="ECO:0000256" key="4">
    <source>
        <dbReference type="ARBA" id="ARBA00022741"/>
    </source>
</evidence>
<reference evidence="9 10" key="1">
    <citation type="journal article" date="2016" name="Mol. Biol. Evol.">
        <title>Comparative Genomics of Early-Diverging Mushroom-Forming Fungi Provides Insights into the Origins of Lignocellulose Decay Capabilities.</title>
        <authorList>
            <person name="Nagy L.G."/>
            <person name="Riley R."/>
            <person name="Tritt A."/>
            <person name="Adam C."/>
            <person name="Daum C."/>
            <person name="Floudas D."/>
            <person name="Sun H."/>
            <person name="Yadav J.S."/>
            <person name="Pangilinan J."/>
            <person name="Larsson K.H."/>
            <person name="Matsuura K."/>
            <person name="Barry K."/>
            <person name="Labutti K."/>
            <person name="Kuo R."/>
            <person name="Ohm R.A."/>
            <person name="Bhattacharya S.S."/>
            <person name="Shirouzu T."/>
            <person name="Yoshinaga Y."/>
            <person name="Martin F.M."/>
            <person name="Grigoriev I.V."/>
            <person name="Hibbett D.S."/>
        </authorList>
    </citation>
    <scope>NUCLEOTIDE SEQUENCE [LARGE SCALE GENOMIC DNA]</scope>
    <source>
        <strain evidence="9 10">HHB9708</strain>
    </source>
</reference>
<dbReference type="GO" id="GO:0009229">
    <property type="term" value="P:thiamine diphosphate biosynthetic process"/>
    <property type="evidence" value="ECO:0007669"/>
    <property type="project" value="UniProtKB-UniRule"/>
</dbReference>
<dbReference type="OrthoDB" id="25149at2759"/>
<dbReference type="InterPro" id="IPR006282">
    <property type="entry name" value="Thi_PPkinase"/>
</dbReference>
<evidence type="ECO:0000313" key="9">
    <source>
        <dbReference type="EMBL" id="KZS93435.1"/>
    </source>
</evidence>
<dbReference type="Proteomes" id="UP000076722">
    <property type="component" value="Unassembled WGS sequence"/>
</dbReference>
<comment type="similarity">
    <text evidence="2 7">Belongs to the thiamine pyrophosphokinase family.</text>
</comment>
<keyword evidence="6 7" id="KW-0067">ATP-binding</keyword>
<dbReference type="Gene3D" id="2.60.120.320">
    <property type="entry name" value="Thiamin pyrophosphokinase, thiamin-binding domain"/>
    <property type="match status" value="1"/>
</dbReference>
<sequence>MSSVQTAATSWSTTFLSGNPRSQSRQEYALIVLNQPFEFSLLRRLWSACSIKCCADGGANRLYDTLLAKHQQVKHYLPAFIKGDLDSIRSDVRTEYANLGVSCIEDRDQYSTDLMKCVSEIETREASDHVKYDIVLLGGLSGRLDQTVHTLSYLHKLRKTRPRTFVVTDDNVGWVLDSGEHIIRIDNSVMASNCGLLPVGVQSTVLSTTGLRWNLNEATSSFDGMVSTSNATESAEVWIKTSEPIWWCIELQRSWPDARSGIDTGLFNRIATLVTACMFRADRLATEIPEQLEQLFEQRHD</sequence>
<dbReference type="PANTHER" id="PTHR13622:SF8">
    <property type="entry name" value="THIAMIN PYROPHOSPHOKINASE 1"/>
    <property type="match status" value="1"/>
</dbReference>